<sequence length="143" mass="16035">MGDEWLVVRASDPPASATAIVSTDLCIRGSLIEKSCFHNLSRYLLVSPPYSLHSNYTYMPIPDVRSVFPSILENALLCNACIRFHTIANHVMSQNDDLCKRPPIPIPPVRIVKNGLTLLVIYRFIPSSYLHSSPLLQSFFCCL</sequence>
<comment type="caution">
    <text evidence="1">The sequence shown here is derived from an EMBL/GenBank/DDBJ whole genome shotgun (WGS) entry which is preliminary data.</text>
</comment>
<evidence type="ECO:0000313" key="2">
    <source>
        <dbReference type="Proteomes" id="UP000326757"/>
    </source>
</evidence>
<dbReference type="EMBL" id="VIGI01000001">
    <property type="protein sequence ID" value="KAB8305030.1"/>
    <property type="molecule type" value="Genomic_DNA"/>
</dbReference>
<organism evidence="1 2">
    <name type="scientific">Monilinia laxa</name>
    <name type="common">Brown rot fungus</name>
    <name type="synonym">Sclerotinia laxa</name>
    <dbReference type="NCBI Taxonomy" id="61186"/>
    <lineage>
        <taxon>Eukaryota</taxon>
        <taxon>Fungi</taxon>
        <taxon>Dikarya</taxon>
        <taxon>Ascomycota</taxon>
        <taxon>Pezizomycotina</taxon>
        <taxon>Leotiomycetes</taxon>
        <taxon>Helotiales</taxon>
        <taxon>Sclerotiniaceae</taxon>
        <taxon>Monilinia</taxon>
    </lineage>
</organism>
<dbReference type="Proteomes" id="UP000326757">
    <property type="component" value="Unassembled WGS sequence"/>
</dbReference>
<name>A0A5N6KMG5_MONLA</name>
<reference evidence="1 2" key="1">
    <citation type="submission" date="2019-06" db="EMBL/GenBank/DDBJ databases">
        <title>Genome Sequence of the Brown Rot Fungal Pathogen Monilinia laxa.</title>
        <authorList>
            <person name="De Miccolis Angelini R.M."/>
            <person name="Landi L."/>
            <person name="Abate D."/>
            <person name="Pollastro S."/>
            <person name="Romanazzi G."/>
            <person name="Faretra F."/>
        </authorList>
    </citation>
    <scope>NUCLEOTIDE SEQUENCE [LARGE SCALE GENOMIC DNA]</scope>
    <source>
        <strain evidence="1 2">Mlax316</strain>
    </source>
</reference>
<dbReference type="AlphaFoldDB" id="A0A5N6KMG5"/>
<gene>
    <name evidence="1" type="ORF">EYC80_004335</name>
</gene>
<proteinExistence type="predicted"/>
<keyword evidence="2" id="KW-1185">Reference proteome</keyword>
<protein>
    <submittedName>
        <fullName evidence="1">Uncharacterized protein</fullName>
    </submittedName>
</protein>
<evidence type="ECO:0000313" key="1">
    <source>
        <dbReference type="EMBL" id="KAB8305030.1"/>
    </source>
</evidence>
<accession>A0A5N6KMG5</accession>